<dbReference type="EnsemblMetazoa" id="PPA44652.1">
    <property type="protein sequence ID" value="PPA44652.1"/>
    <property type="gene ID" value="WBGene00283021"/>
</dbReference>
<reference evidence="2" key="1">
    <citation type="journal article" date="2008" name="Nat. Genet.">
        <title>The Pristionchus pacificus genome provides a unique perspective on nematode lifestyle and parasitism.</title>
        <authorList>
            <person name="Dieterich C."/>
            <person name="Clifton S.W."/>
            <person name="Schuster L.N."/>
            <person name="Chinwalla A."/>
            <person name="Delehaunty K."/>
            <person name="Dinkelacker I."/>
            <person name="Fulton L."/>
            <person name="Fulton R."/>
            <person name="Godfrey J."/>
            <person name="Minx P."/>
            <person name="Mitreva M."/>
            <person name="Roeseler W."/>
            <person name="Tian H."/>
            <person name="Witte H."/>
            <person name="Yang S.P."/>
            <person name="Wilson R.K."/>
            <person name="Sommer R.J."/>
        </authorList>
    </citation>
    <scope>NUCLEOTIDE SEQUENCE [LARGE SCALE GENOMIC DNA]</scope>
    <source>
        <strain evidence="2">PS312</strain>
    </source>
</reference>
<sequence length="67" mass="7607">MAASMIHSEVFPKSESKSNVLMGPLERVERTKVDDDKKRKMTNLAALRVGTTTPSAAREREWQQMDD</sequence>
<protein>
    <submittedName>
        <fullName evidence="1">Uncharacterized protein</fullName>
    </submittedName>
</protein>
<accession>A0A8R1Z9M6</accession>
<name>A0A2A6CRL8_PRIPA</name>
<evidence type="ECO:0000313" key="1">
    <source>
        <dbReference type="EnsemblMetazoa" id="PPA44652.1"/>
    </source>
</evidence>
<accession>A0A2A6CRL8</accession>
<evidence type="ECO:0000313" key="2">
    <source>
        <dbReference type="Proteomes" id="UP000005239"/>
    </source>
</evidence>
<dbReference type="Proteomes" id="UP000005239">
    <property type="component" value="Unassembled WGS sequence"/>
</dbReference>
<gene>
    <name evidence="1" type="primary">WBGene00283021</name>
</gene>
<organism evidence="1 2">
    <name type="scientific">Pristionchus pacificus</name>
    <name type="common">Parasitic nematode worm</name>
    <dbReference type="NCBI Taxonomy" id="54126"/>
    <lineage>
        <taxon>Eukaryota</taxon>
        <taxon>Metazoa</taxon>
        <taxon>Ecdysozoa</taxon>
        <taxon>Nematoda</taxon>
        <taxon>Chromadorea</taxon>
        <taxon>Rhabditida</taxon>
        <taxon>Rhabditina</taxon>
        <taxon>Diplogasteromorpha</taxon>
        <taxon>Diplogasteroidea</taxon>
        <taxon>Neodiplogasteridae</taxon>
        <taxon>Pristionchus</taxon>
    </lineage>
</organism>
<keyword evidence="2" id="KW-1185">Reference proteome</keyword>
<proteinExistence type="predicted"/>
<dbReference type="AlphaFoldDB" id="A0A2A6CRL8"/>
<reference evidence="1" key="2">
    <citation type="submission" date="2022-06" db="UniProtKB">
        <authorList>
            <consortium name="EnsemblMetazoa"/>
        </authorList>
    </citation>
    <scope>IDENTIFICATION</scope>
    <source>
        <strain evidence="1">PS312</strain>
    </source>
</reference>